<dbReference type="EMBL" id="JAPDRQ010000003">
    <property type="protein sequence ID" value="KAJ9664413.1"/>
    <property type="molecule type" value="Genomic_DNA"/>
</dbReference>
<accession>A0ACC3AKF7</accession>
<sequence length="248" mass="26362">MSTIILITGANSGVGLASTAVIASASAEYHVIMASRNPENGKKALAETQALDGIKGTLSTVQLDVTDQASIKNAVKVVEEQFGHLDVLVNNAGVVSQAPDLKTQFEDTFATNVLGPALVTQAFTPLLLKSKNPYSIYVSSGLGSLTMAADASRWDYNVEAPVYRATKAALNMWAVQESKMLEKQGVKTFAMCPGFVVSNLRGKDESARSGGGMAKDPRISGEVMLSIIDGRQDANVRKFVSTEGVYPW</sequence>
<dbReference type="Proteomes" id="UP001172386">
    <property type="component" value="Unassembled WGS sequence"/>
</dbReference>
<evidence type="ECO:0000313" key="2">
    <source>
        <dbReference type="Proteomes" id="UP001172386"/>
    </source>
</evidence>
<name>A0ACC3AKF7_9EURO</name>
<protein>
    <submittedName>
        <fullName evidence="1">Uncharacterized protein</fullName>
    </submittedName>
</protein>
<proteinExistence type="predicted"/>
<gene>
    <name evidence="1" type="ORF">H2198_000342</name>
</gene>
<reference evidence="1" key="1">
    <citation type="submission" date="2022-10" db="EMBL/GenBank/DDBJ databases">
        <title>Culturing micro-colonial fungi from biological soil crusts in the Mojave desert and describing Neophaeococcomyces mojavensis, and introducing the new genera and species Taxawa tesnikishii.</title>
        <authorList>
            <person name="Kurbessoian T."/>
            <person name="Stajich J.E."/>
        </authorList>
    </citation>
    <scope>NUCLEOTIDE SEQUENCE</scope>
    <source>
        <strain evidence="1">JES_112</strain>
    </source>
</reference>
<keyword evidence="2" id="KW-1185">Reference proteome</keyword>
<organism evidence="1 2">
    <name type="scientific">Neophaeococcomyces mojaviensis</name>
    <dbReference type="NCBI Taxonomy" id="3383035"/>
    <lineage>
        <taxon>Eukaryota</taxon>
        <taxon>Fungi</taxon>
        <taxon>Dikarya</taxon>
        <taxon>Ascomycota</taxon>
        <taxon>Pezizomycotina</taxon>
        <taxon>Eurotiomycetes</taxon>
        <taxon>Chaetothyriomycetidae</taxon>
        <taxon>Chaetothyriales</taxon>
        <taxon>Chaetothyriales incertae sedis</taxon>
        <taxon>Neophaeococcomyces</taxon>
    </lineage>
</organism>
<evidence type="ECO:0000313" key="1">
    <source>
        <dbReference type="EMBL" id="KAJ9664413.1"/>
    </source>
</evidence>
<comment type="caution">
    <text evidence="1">The sequence shown here is derived from an EMBL/GenBank/DDBJ whole genome shotgun (WGS) entry which is preliminary data.</text>
</comment>